<keyword evidence="5" id="KW-1185">Reference proteome</keyword>
<dbReference type="PROSITE" id="PS50110">
    <property type="entry name" value="RESPONSE_REGULATORY"/>
    <property type="match status" value="1"/>
</dbReference>
<dbReference type="Pfam" id="PF00072">
    <property type="entry name" value="Response_reg"/>
    <property type="match status" value="1"/>
</dbReference>
<dbReference type="SMART" id="SM00850">
    <property type="entry name" value="LytTR"/>
    <property type="match status" value="1"/>
</dbReference>
<dbReference type="PROSITE" id="PS50930">
    <property type="entry name" value="HTH_LYTTR"/>
    <property type="match status" value="1"/>
</dbReference>
<accession>A0ABX3P0A7</accession>
<evidence type="ECO:0000313" key="4">
    <source>
        <dbReference type="EMBL" id="OQP52195.1"/>
    </source>
</evidence>
<feature type="domain" description="HTH LytTR-type" evidence="3">
    <location>
        <begin position="138"/>
        <end position="227"/>
    </location>
</feature>
<dbReference type="Proteomes" id="UP000192277">
    <property type="component" value="Unassembled WGS sequence"/>
</dbReference>
<sequence>MRILIIEPELAIINELENILLEIIPDVAVSYCSDIAAARNWFGENTLPQLVFSAITFPDGWGFDLLSSLNNIPPVVYMNVNDRFAMEAFRQNGIYYLLKPLDKTEVVKAVSRYRYLLSKEPSADEIPKETGNKFQDRFLVTVGKQVKLVKGEEVAYFFSEQKIVYLITFAGNKYRTGFTLERLEQLLDPANFFRINRQFIIHLSAIVKMIPASKSRLQVVLQPNTTYNTTTSSGRTDPFYNWLLGGFSMT</sequence>
<evidence type="ECO:0008006" key="6">
    <source>
        <dbReference type="Google" id="ProtNLM"/>
    </source>
</evidence>
<dbReference type="InterPro" id="IPR001789">
    <property type="entry name" value="Sig_transdc_resp-reg_receiver"/>
</dbReference>
<dbReference type="EMBL" id="LWBO01000004">
    <property type="protein sequence ID" value="OQP52195.1"/>
    <property type="molecule type" value="Genomic_DNA"/>
</dbReference>
<dbReference type="PANTHER" id="PTHR37299">
    <property type="entry name" value="TRANSCRIPTIONAL REGULATOR-RELATED"/>
    <property type="match status" value="1"/>
</dbReference>
<evidence type="ECO:0000256" key="1">
    <source>
        <dbReference type="PROSITE-ProRule" id="PRU00169"/>
    </source>
</evidence>
<protein>
    <recommendedName>
        <fullName evidence="6">Two component transcriptional regulator, LytTR family</fullName>
    </recommendedName>
</protein>
<comment type="caution">
    <text evidence="1">Lacks conserved residue(s) required for the propagation of feature annotation.</text>
</comment>
<dbReference type="SMART" id="SM00448">
    <property type="entry name" value="REC"/>
    <property type="match status" value="1"/>
</dbReference>
<dbReference type="Gene3D" id="2.40.50.1020">
    <property type="entry name" value="LytTr DNA-binding domain"/>
    <property type="match status" value="1"/>
</dbReference>
<organism evidence="4 5">
    <name type="scientific">Niastella koreensis</name>
    <dbReference type="NCBI Taxonomy" id="354356"/>
    <lineage>
        <taxon>Bacteria</taxon>
        <taxon>Pseudomonadati</taxon>
        <taxon>Bacteroidota</taxon>
        <taxon>Chitinophagia</taxon>
        <taxon>Chitinophagales</taxon>
        <taxon>Chitinophagaceae</taxon>
        <taxon>Niastella</taxon>
    </lineage>
</organism>
<dbReference type="Pfam" id="PF04397">
    <property type="entry name" value="LytTR"/>
    <property type="match status" value="1"/>
</dbReference>
<dbReference type="InterPro" id="IPR011006">
    <property type="entry name" value="CheY-like_superfamily"/>
</dbReference>
<evidence type="ECO:0000259" key="3">
    <source>
        <dbReference type="PROSITE" id="PS50930"/>
    </source>
</evidence>
<dbReference type="PANTHER" id="PTHR37299:SF1">
    <property type="entry name" value="STAGE 0 SPORULATION PROTEIN A HOMOLOG"/>
    <property type="match status" value="1"/>
</dbReference>
<proteinExistence type="predicted"/>
<dbReference type="SUPFAM" id="SSF52172">
    <property type="entry name" value="CheY-like"/>
    <property type="match status" value="1"/>
</dbReference>
<feature type="domain" description="Response regulatory" evidence="2">
    <location>
        <begin position="2"/>
        <end position="114"/>
    </location>
</feature>
<dbReference type="InterPro" id="IPR046947">
    <property type="entry name" value="LytR-like"/>
</dbReference>
<evidence type="ECO:0000259" key="2">
    <source>
        <dbReference type="PROSITE" id="PS50110"/>
    </source>
</evidence>
<comment type="caution">
    <text evidence="4">The sequence shown here is derived from an EMBL/GenBank/DDBJ whole genome shotgun (WGS) entry which is preliminary data.</text>
</comment>
<dbReference type="InterPro" id="IPR007492">
    <property type="entry name" value="LytTR_DNA-bd_dom"/>
</dbReference>
<dbReference type="RefSeq" id="WP_014220239.1">
    <property type="nucleotide sequence ID" value="NZ_LWBO01000004.1"/>
</dbReference>
<dbReference type="Gene3D" id="3.40.50.2300">
    <property type="match status" value="1"/>
</dbReference>
<evidence type="ECO:0000313" key="5">
    <source>
        <dbReference type="Proteomes" id="UP000192277"/>
    </source>
</evidence>
<reference evidence="4 5" key="1">
    <citation type="submission" date="2016-04" db="EMBL/GenBank/DDBJ databases">
        <authorList>
            <person name="Chen L."/>
            <person name="Zhuang W."/>
            <person name="Wang G."/>
        </authorList>
    </citation>
    <scope>NUCLEOTIDE SEQUENCE [LARGE SCALE GENOMIC DNA]</scope>
    <source>
        <strain evidence="5">GR20</strain>
    </source>
</reference>
<gene>
    <name evidence="4" type="ORF">A4D02_23655</name>
</gene>
<name>A0ABX3P0A7_9BACT</name>